<keyword evidence="9 12" id="KW-1133">Transmembrane helix</keyword>
<comment type="catalytic activity">
    <reaction evidence="1">
        <text>ATP + protein L-histidine = ADP + protein N-phospho-L-histidine.</text>
        <dbReference type="EC" id="2.7.13.3"/>
    </reaction>
</comment>
<dbReference type="SUPFAM" id="SSF55874">
    <property type="entry name" value="ATPase domain of HSP90 chaperone/DNA topoisomerase II/histidine kinase"/>
    <property type="match status" value="1"/>
</dbReference>
<gene>
    <name evidence="14" type="ORF">SAMN02745138_00731</name>
</gene>
<proteinExistence type="predicted"/>
<organism evidence="14 15">
    <name type="scientific">Anaerotignum lactatifermentans DSM 14214</name>
    <dbReference type="NCBI Taxonomy" id="1121323"/>
    <lineage>
        <taxon>Bacteria</taxon>
        <taxon>Bacillati</taxon>
        <taxon>Bacillota</taxon>
        <taxon>Clostridia</taxon>
        <taxon>Lachnospirales</taxon>
        <taxon>Anaerotignaceae</taxon>
        <taxon>Anaerotignum</taxon>
    </lineage>
</organism>
<dbReference type="InterPro" id="IPR003661">
    <property type="entry name" value="HisK_dim/P_dom"/>
</dbReference>
<feature type="transmembrane region" description="Helical" evidence="12">
    <location>
        <begin position="12"/>
        <end position="31"/>
    </location>
</feature>
<feature type="transmembrane region" description="Helical" evidence="12">
    <location>
        <begin position="37"/>
        <end position="57"/>
    </location>
</feature>
<dbReference type="PANTHER" id="PTHR45453:SF2">
    <property type="entry name" value="HISTIDINE KINASE"/>
    <property type="match status" value="1"/>
</dbReference>
<dbReference type="OrthoDB" id="9780487at2"/>
<dbReference type="SMART" id="SM00387">
    <property type="entry name" value="HATPase_c"/>
    <property type="match status" value="1"/>
</dbReference>
<dbReference type="AlphaFoldDB" id="A0A1M6MZ93"/>
<keyword evidence="11 12" id="KW-0472">Membrane</keyword>
<keyword evidence="8" id="KW-0418">Kinase</keyword>
<dbReference type="PRINTS" id="PR00344">
    <property type="entry name" value="BCTRLSENSOR"/>
</dbReference>
<dbReference type="GO" id="GO:0005886">
    <property type="term" value="C:plasma membrane"/>
    <property type="evidence" value="ECO:0007669"/>
    <property type="project" value="UniProtKB-SubCell"/>
</dbReference>
<keyword evidence="7 12" id="KW-0812">Transmembrane</keyword>
<evidence type="ECO:0000256" key="4">
    <source>
        <dbReference type="ARBA" id="ARBA00022475"/>
    </source>
</evidence>
<dbReference type="InterPro" id="IPR003594">
    <property type="entry name" value="HATPase_dom"/>
</dbReference>
<keyword evidence="5" id="KW-0597">Phosphoprotein</keyword>
<accession>A0A1M6MZ93</accession>
<dbReference type="PANTHER" id="PTHR45453">
    <property type="entry name" value="PHOSPHATE REGULON SENSOR PROTEIN PHOR"/>
    <property type="match status" value="1"/>
</dbReference>
<evidence type="ECO:0000256" key="11">
    <source>
        <dbReference type="ARBA" id="ARBA00023136"/>
    </source>
</evidence>
<evidence type="ECO:0000256" key="10">
    <source>
        <dbReference type="ARBA" id="ARBA00023012"/>
    </source>
</evidence>
<dbReference type="Pfam" id="PF02518">
    <property type="entry name" value="HATPase_c"/>
    <property type="match status" value="1"/>
</dbReference>
<dbReference type="InterPro" id="IPR004358">
    <property type="entry name" value="Sig_transdc_His_kin-like_C"/>
</dbReference>
<dbReference type="PROSITE" id="PS50109">
    <property type="entry name" value="HIS_KIN"/>
    <property type="match status" value="1"/>
</dbReference>
<evidence type="ECO:0000256" key="7">
    <source>
        <dbReference type="ARBA" id="ARBA00022692"/>
    </source>
</evidence>
<evidence type="ECO:0000256" key="2">
    <source>
        <dbReference type="ARBA" id="ARBA00004651"/>
    </source>
</evidence>
<dbReference type="InterPro" id="IPR036890">
    <property type="entry name" value="HATPase_C_sf"/>
</dbReference>
<keyword evidence="10" id="KW-0902">Two-component regulatory system</keyword>
<dbReference type="RefSeq" id="WP_072849277.1">
    <property type="nucleotide sequence ID" value="NZ_FRAH01000008.1"/>
</dbReference>
<name>A0A1M6MZ93_9FIRM</name>
<evidence type="ECO:0000256" key="3">
    <source>
        <dbReference type="ARBA" id="ARBA00012438"/>
    </source>
</evidence>
<evidence type="ECO:0000259" key="13">
    <source>
        <dbReference type="PROSITE" id="PS50109"/>
    </source>
</evidence>
<comment type="subcellular location">
    <subcellularLocation>
        <location evidence="2">Cell membrane</location>
        <topology evidence="2">Multi-pass membrane protein</topology>
    </subcellularLocation>
</comment>
<evidence type="ECO:0000256" key="6">
    <source>
        <dbReference type="ARBA" id="ARBA00022679"/>
    </source>
</evidence>
<evidence type="ECO:0000256" key="5">
    <source>
        <dbReference type="ARBA" id="ARBA00022553"/>
    </source>
</evidence>
<dbReference type="GO" id="GO:0016036">
    <property type="term" value="P:cellular response to phosphate starvation"/>
    <property type="evidence" value="ECO:0007669"/>
    <property type="project" value="TreeGrafter"/>
</dbReference>
<keyword evidence="4" id="KW-1003">Cell membrane</keyword>
<feature type="domain" description="Histidine kinase" evidence="13">
    <location>
        <begin position="126"/>
        <end position="331"/>
    </location>
</feature>
<dbReference type="GO" id="GO:0000155">
    <property type="term" value="F:phosphorelay sensor kinase activity"/>
    <property type="evidence" value="ECO:0007669"/>
    <property type="project" value="InterPro"/>
</dbReference>
<evidence type="ECO:0000256" key="1">
    <source>
        <dbReference type="ARBA" id="ARBA00000085"/>
    </source>
</evidence>
<dbReference type="InterPro" id="IPR005467">
    <property type="entry name" value="His_kinase_dom"/>
</dbReference>
<dbReference type="EMBL" id="FRAH01000008">
    <property type="protein sequence ID" value="SHJ88730.1"/>
    <property type="molecule type" value="Genomic_DNA"/>
</dbReference>
<keyword evidence="6" id="KW-0808">Transferase</keyword>
<protein>
    <recommendedName>
        <fullName evidence="3">histidine kinase</fullName>
        <ecNumber evidence="3">2.7.13.3</ecNumber>
    </recommendedName>
</protein>
<dbReference type="Gene3D" id="3.30.565.10">
    <property type="entry name" value="Histidine kinase-like ATPase, C-terminal domain"/>
    <property type="match status" value="1"/>
</dbReference>
<dbReference type="GO" id="GO:0004721">
    <property type="term" value="F:phosphoprotein phosphatase activity"/>
    <property type="evidence" value="ECO:0007669"/>
    <property type="project" value="TreeGrafter"/>
</dbReference>
<dbReference type="CDD" id="cd00082">
    <property type="entry name" value="HisKA"/>
    <property type="match status" value="1"/>
</dbReference>
<evidence type="ECO:0000256" key="12">
    <source>
        <dbReference type="SAM" id="Phobius"/>
    </source>
</evidence>
<evidence type="ECO:0000256" key="9">
    <source>
        <dbReference type="ARBA" id="ARBA00022989"/>
    </source>
</evidence>
<evidence type="ECO:0000256" key="8">
    <source>
        <dbReference type="ARBA" id="ARBA00022777"/>
    </source>
</evidence>
<dbReference type="EC" id="2.7.13.3" evidence="3"/>
<reference evidence="14 15" key="1">
    <citation type="submission" date="2016-11" db="EMBL/GenBank/DDBJ databases">
        <authorList>
            <person name="Jaros S."/>
            <person name="Januszkiewicz K."/>
            <person name="Wedrychowicz H."/>
        </authorList>
    </citation>
    <scope>NUCLEOTIDE SEQUENCE [LARGE SCALE GENOMIC DNA]</scope>
    <source>
        <strain evidence="14 15">DSM 14214</strain>
    </source>
</reference>
<dbReference type="InterPro" id="IPR050351">
    <property type="entry name" value="BphY/WalK/GraS-like"/>
</dbReference>
<dbReference type="Proteomes" id="UP000183975">
    <property type="component" value="Unassembled WGS sequence"/>
</dbReference>
<sequence length="338" mass="38471">MKLTDYLSDRIVPIVCFVIAEGLLFGLLWLIEVPSVFIAFAEIIFLLFFSASFIWDFHRRSSYYNRLLRLLEQLDEKTLLMEIAERPTFLDAQIISDILRQNTKYQNDKIAEMQGQSRDYRDFLDTWVHEIKTPITSARLIVENEKNPTTLKIDDELRKIDAFVELVLYYARSSDVEKDFKVEKTTLKALVSASLKTYSKPIIQASGRIQMEGLDISVCADCKSCAFVIGQIISNAIKYRQDNFCLTFTSDTEKNRVLLKIHDNGIGIDTADLSRVFDKGFTGENGRRFPKSTGIGLYLCKKLCGKMNMDISISSEKGNGTTVTLYFPTESFLKGAGV</sequence>
<evidence type="ECO:0000313" key="15">
    <source>
        <dbReference type="Proteomes" id="UP000183975"/>
    </source>
</evidence>
<keyword evidence="15" id="KW-1185">Reference proteome</keyword>
<evidence type="ECO:0000313" key="14">
    <source>
        <dbReference type="EMBL" id="SHJ88730.1"/>
    </source>
</evidence>